<organism evidence="7 8">
    <name type="scientific">Phenylobacterium montanum</name>
    <dbReference type="NCBI Taxonomy" id="2823693"/>
    <lineage>
        <taxon>Bacteria</taxon>
        <taxon>Pseudomonadati</taxon>
        <taxon>Pseudomonadota</taxon>
        <taxon>Alphaproteobacteria</taxon>
        <taxon>Caulobacterales</taxon>
        <taxon>Caulobacteraceae</taxon>
        <taxon>Phenylobacterium</taxon>
    </lineage>
</organism>
<evidence type="ECO:0000256" key="2">
    <source>
        <dbReference type="ARBA" id="ARBA00022692"/>
    </source>
</evidence>
<accession>A0A975FY38</accession>
<dbReference type="InterPro" id="IPR002810">
    <property type="entry name" value="NfeD-like_C"/>
</dbReference>
<protein>
    <submittedName>
        <fullName evidence="7">NfeD family protein</fullName>
    </submittedName>
</protein>
<dbReference type="EMBL" id="CP073078">
    <property type="protein sequence ID" value="QUD87598.1"/>
    <property type="molecule type" value="Genomic_DNA"/>
</dbReference>
<reference evidence="7" key="1">
    <citation type="submission" date="2021-04" db="EMBL/GenBank/DDBJ databases">
        <title>The complete genome sequence of Caulobacter sp. S6.</title>
        <authorList>
            <person name="Tang Y."/>
            <person name="Ouyang W."/>
            <person name="Liu Q."/>
            <person name="Huang B."/>
            <person name="Guo Z."/>
            <person name="Lei P."/>
        </authorList>
    </citation>
    <scope>NUCLEOTIDE SEQUENCE</scope>
    <source>
        <strain evidence="7">S6</strain>
    </source>
</reference>
<dbReference type="KEGG" id="caul:KCG34_21515"/>
<keyword evidence="4 5" id="KW-0472">Membrane</keyword>
<evidence type="ECO:0000313" key="8">
    <source>
        <dbReference type="Proteomes" id="UP000676409"/>
    </source>
</evidence>
<dbReference type="GO" id="GO:0005886">
    <property type="term" value="C:plasma membrane"/>
    <property type="evidence" value="ECO:0007669"/>
    <property type="project" value="TreeGrafter"/>
</dbReference>
<dbReference type="AlphaFoldDB" id="A0A975FY38"/>
<dbReference type="InterPro" id="IPR052165">
    <property type="entry name" value="Membrane_assoc_protease"/>
</dbReference>
<evidence type="ECO:0000313" key="7">
    <source>
        <dbReference type="EMBL" id="QUD87598.1"/>
    </source>
</evidence>
<dbReference type="Gene3D" id="2.40.50.140">
    <property type="entry name" value="Nucleic acid-binding proteins"/>
    <property type="match status" value="1"/>
</dbReference>
<comment type="subcellular location">
    <subcellularLocation>
        <location evidence="1">Membrane</location>
        <topology evidence="1">Multi-pass membrane protein</topology>
    </subcellularLocation>
</comment>
<evidence type="ECO:0000256" key="4">
    <source>
        <dbReference type="ARBA" id="ARBA00023136"/>
    </source>
</evidence>
<evidence type="ECO:0000256" key="1">
    <source>
        <dbReference type="ARBA" id="ARBA00004141"/>
    </source>
</evidence>
<sequence>MQTAEMFVLSHPFWDWIAAGALLLVLELSTGSGYLLWPAASAGAVAVLTLVTPIGGIGQVIAFTLLTVATTYLGRRFLKPAAAMPGPDVNDKVQRLIGRTGEVAHAFSHGRGRVFVDGSEWAADAEDDQALGKGARVQVTEVLGGGRLKVKGA</sequence>
<keyword evidence="2 5" id="KW-0812">Transmembrane</keyword>
<feature type="domain" description="NfeD-like C-terminal" evidence="6">
    <location>
        <begin position="94"/>
        <end position="144"/>
    </location>
</feature>
<dbReference type="PANTHER" id="PTHR33507">
    <property type="entry name" value="INNER MEMBRANE PROTEIN YBBJ"/>
    <property type="match status" value="1"/>
</dbReference>
<feature type="transmembrane region" description="Helical" evidence="5">
    <location>
        <begin position="43"/>
        <end position="69"/>
    </location>
</feature>
<dbReference type="Proteomes" id="UP000676409">
    <property type="component" value="Chromosome"/>
</dbReference>
<feature type="transmembrane region" description="Helical" evidence="5">
    <location>
        <begin position="12"/>
        <end position="37"/>
    </location>
</feature>
<keyword evidence="8" id="KW-1185">Reference proteome</keyword>
<evidence type="ECO:0000256" key="3">
    <source>
        <dbReference type="ARBA" id="ARBA00022989"/>
    </source>
</evidence>
<dbReference type="PANTHER" id="PTHR33507:SF3">
    <property type="entry name" value="INNER MEMBRANE PROTEIN YBBJ"/>
    <property type="match status" value="1"/>
</dbReference>
<name>A0A975FY38_9CAUL</name>
<proteinExistence type="predicted"/>
<evidence type="ECO:0000256" key="5">
    <source>
        <dbReference type="SAM" id="Phobius"/>
    </source>
</evidence>
<keyword evidence="3 5" id="KW-1133">Transmembrane helix</keyword>
<dbReference type="RefSeq" id="WP_211937650.1">
    <property type="nucleotide sequence ID" value="NZ_CP073078.1"/>
</dbReference>
<dbReference type="SUPFAM" id="SSF141322">
    <property type="entry name" value="NfeD domain-like"/>
    <property type="match status" value="1"/>
</dbReference>
<dbReference type="InterPro" id="IPR012340">
    <property type="entry name" value="NA-bd_OB-fold"/>
</dbReference>
<dbReference type="Pfam" id="PF01957">
    <property type="entry name" value="NfeD"/>
    <property type="match status" value="1"/>
</dbReference>
<gene>
    <name evidence="7" type="ORF">KCG34_21515</name>
</gene>
<evidence type="ECO:0000259" key="6">
    <source>
        <dbReference type="Pfam" id="PF01957"/>
    </source>
</evidence>